<name>X0YSG1_9ZZZZ</name>
<dbReference type="EMBL" id="BARS01043439">
    <property type="protein sequence ID" value="GAG39616.1"/>
    <property type="molecule type" value="Genomic_DNA"/>
</dbReference>
<evidence type="ECO:0000313" key="1">
    <source>
        <dbReference type="EMBL" id="GAG39616.1"/>
    </source>
</evidence>
<dbReference type="AlphaFoldDB" id="X0YSG1"/>
<comment type="caution">
    <text evidence="1">The sequence shown here is derived from an EMBL/GenBank/DDBJ whole genome shotgun (WGS) entry which is preliminary data.</text>
</comment>
<protein>
    <submittedName>
        <fullName evidence="1">Uncharacterized protein</fullName>
    </submittedName>
</protein>
<accession>X0YSG1</accession>
<gene>
    <name evidence="1" type="ORF">S01H1_65765</name>
</gene>
<proteinExistence type="predicted"/>
<organism evidence="1">
    <name type="scientific">marine sediment metagenome</name>
    <dbReference type="NCBI Taxonomy" id="412755"/>
    <lineage>
        <taxon>unclassified sequences</taxon>
        <taxon>metagenomes</taxon>
        <taxon>ecological metagenomes</taxon>
    </lineage>
</organism>
<feature type="non-terminal residue" evidence="1">
    <location>
        <position position="111"/>
    </location>
</feature>
<sequence length="111" mass="11661">MAGENTVTTLNGLFKIVYADKLVDLIPDNVKLSKMVGFVPKNKNNGLQYNQPVVLGSEHGVTYAGTAGDAFSYNAAISGVVKQATIQSSEMVLRGQISIGAISRSANLSEG</sequence>
<reference evidence="1" key="1">
    <citation type="journal article" date="2014" name="Front. Microbiol.">
        <title>High frequency of phylogenetically diverse reductive dehalogenase-homologous genes in deep subseafloor sedimentary metagenomes.</title>
        <authorList>
            <person name="Kawai M."/>
            <person name="Futagami T."/>
            <person name="Toyoda A."/>
            <person name="Takaki Y."/>
            <person name="Nishi S."/>
            <person name="Hori S."/>
            <person name="Arai W."/>
            <person name="Tsubouchi T."/>
            <person name="Morono Y."/>
            <person name="Uchiyama I."/>
            <person name="Ito T."/>
            <person name="Fujiyama A."/>
            <person name="Inagaki F."/>
            <person name="Takami H."/>
        </authorList>
    </citation>
    <scope>NUCLEOTIDE SEQUENCE</scope>
    <source>
        <strain evidence="1">Expedition CK06-06</strain>
    </source>
</reference>